<feature type="transmembrane region" description="Helical" evidence="8">
    <location>
        <begin position="51"/>
        <end position="72"/>
    </location>
</feature>
<evidence type="ECO:0000313" key="9">
    <source>
        <dbReference type="EMBL" id="MFD0748880.1"/>
    </source>
</evidence>
<feature type="transmembrane region" description="Helical" evidence="8">
    <location>
        <begin position="7"/>
        <end position="31"/>
    </location>
</feature>
<dbReference type="NCBIfam" id="TIGR04178">
    <property type="entry name" value="exo_archaeo"/>
    <property type="match status" value="1"/>
</dbReference>
<dbReference type="NCBIfam" id="NF046083">
    <property type="entry name" value="exosort_XrtY"/>
    <property type="match status" value="1"/>
</dbReference>
<comment type="caution">
    <text evidence="9">The sequence shown here is derived from an EMBL/GenBank/DDBJ whole genome shotgun (WGS) entry which is preliminary data.</text>
</comment>
<keyword evidence="4 8" id="KW-0812">Transmembrane</keyword>
<name>A0ABW2YWH0_9SPHI</name>
<evidence type="ECO:0000256" key="3">
    <source>
        <dbReference type="ARBA" id="ARBA00022670"/>
    </source>
</evidence>
<keyword evidence="10" id="KW-1185">Reference proteome</keyword>
<gene>
    <name evidence="9" type="primary">xrtY</name>
    <name evidence="9" type="ORF">ACFQZS_01920</name>
</gene>
<dbReference type="InterPro" id="IPR019127">
    <property type="entry name" value="Exosortase"/>
</dbReference>
<keyword evidence="5" id="KW-0378">Hydrolase</keyword>
<keyword evidence="3" id="KW-0645">Protease</keyword>
<evidence type="ECO:0000256" key="1">
    <source>
        <dbReference type="ARBA" id="ARBA00004651"/>
    </source>
</evidence>
<evidence type="ECO:0000256" key="4">
    <source>
        <dbReference type="ARBA" id="ARBA00022692"/>
    </source>
</evidence>
<sequence>MLKSKPIKFAVVFIALFVVFYYFNIGFFSITSPQSQNYNHFIADNFNYIRILRHLLLLSTSFLLHCAGYATIMNEYEILVAGRGGIRLVYSCLGLGLMSFFTAFVLAYPKAFKQKVVFLIAGLFVIQLLNIIRMAIVALFWGRRAQNIIDHHIIFNSIIYLVIGIALYFWVTADDRKNHAKN</sequence>
<evidence type="ECO:0000256" key="7">
    <source>
        <dbReference type="ARBA" id="ARBA00023136"/>
    </source>
</evidence>
<feature type="transmembrane region" description="Helical" evidence="8">
    <location>
        <begin position="118"/>
        <end position="141"/>
    </location>
</feature>
<evidence type="ECO:0000256" key="5">
    <source>
        <dbReference type="ARBA" id="ARBA00022801"/>
    </source>
</evidence>
<protein>
    <submittedName>
        <fullName evidence="9">Exosortase Y</fullName>
    </submittedName>
</protein>
<evidence type="ECO:0000256" key="2">
    <source>
        <dbReference type="ARBA" id="ARBA00022475"/>
    </source>
</evidence>
<evidence type="ECO:0000313" key="10">
    <source>
        <dbReference type="Proteomes" id="UP001596958"/>
    </source>
</evidence>
<reference evidence="10" key="1">
    <citation type="journal article" date="2019" name="Int. J. Syst. Evol. Microbiol.">
        <title>The Global Catalogue of Microorganisms (GCM) 10K type strain sequencing project: providing services to taxonomists for standard genome sequencing and annotation.</title>
        <authorList>
            <consortium name="The Broad Institute Genomics Platform"/>
            <consortium name="The Broad Institute Genome Sequencing Center for Infectious Disease"/>
            <person name="Wu L."/>
            <person name="Ma J."/>
        </authorList>
    </citation>
    <scope>NUCLEOTIDE SEQUENCE [LARGE SCALE GENOMIC DNA]</scope>
    <source>
        <strain evidence="10">CCUG 63418</strain>
    </source>
</reference>
<evidence type="ECO:0000256" key="8">
    <source>
        <dbReference type="SAM" id="Phobius"/>
    </source>
</evidence>
<keyword evidence="6 8" id="KW-1133">Transmembrane helix</keyword>
<dbReference type="Pfam" id="PF09721">
    <property type="entry name" value="Exosortase_EpsH"/>
    <property type="match status" value="1"/>
</dbReference>
<keyword evidence="7 8" id="KW-0472">Membrane</keyword>
<dbReference type="EMBL" id="JBHTHU010000001">
    <property type="protein sequence ID" value="MFD0748880.1"/>
    <property type="molecule type" value="Genomic_DNA"/>
</dbReference>
<evidence type="ECO:0000256" key="6">
    <source>
        <dbReference type="ARBA" id="ARBA00022989"/>
    </source>
</evidence>
<dbReference type="RefSeq" id="WP_377096776.1">
    <property type="nucleotide sequence ID" value="NZ_JBHTHU010000001.1"/>
</dbReference>
<organism evidence="9 10">
    <name type="scientific">Mucilaginibacter calamicampi</name>
    <dbReference type="NCBI Taxonomy" id="1302352"/>
    <lineage>
        <taxon>Bacteria</taxon>
        <taxon>Pseudomonadati</taxon>
        <taxon>Bacteroidota</taxon>
        <taxon>Sphingobacteriia</taxon>
        <taxon>Sphingobacteriales</taxon>
        <taxon>Sphingobacteriaceae</taxon>
        <taxon>Mucilaginibacter</taxon>
    </lineage>
</organism>
<comment type="subcellular location">
    <subcellularLocation>
        <location evidence="1">Cell membrane</location>
        <topology evidence="1">Multi-pass membrane protein</topology>
    </subcellularLocation>
</comment>
<accession>A0ABW2YWH0</accession>
<proteinExistence type="predicted"/>
<feature type="transmembrane region" description="Helical" evidence="8">
    <location>
        <begin position="153"/>
        <end position="171"/>
    </location>
</feature>
<dbReference type="Proteomes" id="UP001596958">
    <property type="component" value="Unassembled WGS sequence"/>
</dbReference>
<feature type="transmembrane region" description="Helical" evidence="8">
    <location>
        <begin position="84"/>
        <end position="106"/>
    </location>
</feature>
<keyword evidence="2" id="KW-1003">Cell membrane</keyword>
<dbReference type="InterPro" id="IPR026392">
    <property type="entry name" value="Exo/Archaeosortase_dom"/>
</dbReference>